<organism evidence="3 4">
    <name type="scientific">Streptomyces monashensis</name>
    <dbReference type="NCBI Taxonomy" id="1678012"/>
    <lineage>
        <taxon>Bacteria</taxon>
        <taxon>Bacillati</taxon>
        <taxon>Actinomycetota</taxon>
        <taxon>Actinomycetes</taxon>
        <taxon>Kitasatosporales</taxon>
        <taxon>Streptomycetaceae</taxon>
        <taxon>Streptomyces</taxon>
    </lineage>
</organism>
<keyword evidence="2" id="KW-0560">Oxidoreductase</keyword>
<evidence type="ECO:0000256" key="2">
    <source>
        <dbReference type="ARBA" id="ARBA00023002"/>
    </source>
</evidence>
<dbReference type="PANTHER" id="PTHR42760">
    <property type="entry name" value="SHORT-CHAIN DEHYDROGENASES/REDUCTASES FAMILY MEMBER"/>
    <property type="match status" value="1"/>
</dbReference>
<comment type="caution">
    <text evidence="3">The sequence shown here is derived from an EMBL/GenBank/DDBJ whole genome shotgun (WGS) entry which is preliminary data.</text>
</comment>
<dbReference type="GO" id="GO:0016616">
    <property type="term" value="F:oxidoreductase activity, acting on the CH-OH group of donors, NAD or NADP as acceptor"/>
    <property type="evidence" value="ECO:0007669"/>
    <property type="project" value="TreeGrafter"/>
</dbReference>
<dbReference type="OrthoDB" id="5173603at2"/>
<reference evidence="3 4" key="1">
    <citation type="submission" date="2016-10" db="EMBL/GenBank/DDBJ databases">
        <title>Genome sequence of Streptomyces sp. MUSC 1.</title>
        <authorList>
            <person name="Lee L.-H."/>
            <person name="Ser H.-L."/>
            <person name="Law J.W.-F."/>
        </authorList>
    </citation>
    <scope>NUCLEOTIDE SEQUENCE [LARGE SCALE GENOMIC DNA]</scope>
    <source>
        <strain evidence="3 4">MUSC 1</strain>
    </source>
</reference>
<dbReference type="AlphaFoldDB" id="A0A1S2PR82"/>
<dbReference type="RefSeq" id="WP_071384608.1">
    <property type="nucleotide sequence ID" value="NZ_MLYO01000062.1"/>
</dbReference>
<protein>
    <submittedName>
        <fullName evidence="3">Oxidoreductase</fullName>
    </submittedName>
</protein>
<accession>A0A1S2PR82</accession>
<comment type="similarity">
    <text evidence="1">Belongs to the short-chain dehydrogenases/reductases (SDR) family.</text>
</comment>
<dbReference type="InterPro" id="IPR036291">
    <property type="entry name" value="NAD(P)-bd_dom_sf"/>
</dbReference>
<dbReference type="Proteomes" id="UP000179642">
    <property type="component" value="Unassembled WGS sequence"/>
</dbReference>
<dbReference type="PRINTS" id="PR00081">
    <property type="entry name" value="GDHRDH"/>
</dbReference>
<dbReference type="PRINTS" id="PR00080">
    <property type="entry name" value="SDRFAMILY"/>
</dbReference>
<proteinExistence type="inferred from homology"/>
<name>A0A1S2PR82_9ACTN</name>
<dbReference type="EMBL" id="MLYO01000062">
    <property type="protein sequence ID" value="OIJ96317.1"/>
    <property type="molecule type" value="Genomic_DNA"/>
</dbReference>
<dbReference type="CDD" id="cd05233">
    <property type="entry name" value="SDR_c"/>
    <property type="match status" value="1"/>
</dbReference>
<evidence type="ECO:0000256" key="1">
    <source>
        <dbReference type="ARBA" id="ARBA00006484"/>
    </source>
</evidence>
<dbReference type="PROSITE" id="PS00061">
    <property type="entry name" value="ADH_SHORT"/>
    <property type="match status" value="1"/>
</dbReference>
<dbReference type="InterPro" id="IPR020904">
    <property type="entry name" value="Sc_DH/Rdtase_CS"/>
</dbReference>
<dbReference type="Pfam" id="PF13561">
    <property type="entry name" value="adh_short_C2"/>
    <property type="match status" value="1"/>
</dbReference>
<keyword evidence="4" id="KW-1185">Reference proteome</keyword>
<evidence type="ECO:0000313" key="3">
    <source>
        <dbReference type="EMBL" id="OIJ96317.1"/>
    </source>
</evidence>
<sequence>MERLQNKVVLVTGAARGIGRACAVRAAEEGADMVLLDAPGTLPTVGYELGTGDQLDDTAELCRKHGVAALTLFADVRSSAAVRAAVDQAADRFGRIDVLINNAGIGASAGKAAHEMTEEEWQILLDVNLSGSWRMLQAVVPLMLALQGGSIVNVASTAGLVGYRHFAGYVASKHGLIGLTKSAALDYGPFSVRVNALCPGPVRDDPRMDGGLGGVVANSLGISLDEQDAVDLESVALKTLVNPADIADAAVWLAGDESRKVTGTVIAVDAGFTAK</sequence>
<gene>
    <name evidence="3" type="ORF">BIV23_32710</name>
</gene>
<dbReference type="SUPFAM" id="SSF51735">
    <property type="entry name" value="NAD(P)-binding Rossmann-fold domains"/>
    <property type="match status" value="1"/>
</dbReference>
<evidence type="ECO:0000313" key="4">
    <source>
        <dbReference type="Proteomes" id="UP000179642"/>
    </source>
</evidence>
<dbReference type="Gene3D" id="3.40.50.720">
    <property type="entry name" value="NAD(P)-binding Rossmann-like Domain"/>
    <property type="match status" value="1"/>
</dbReference>
<dbReference type="FunFam" id="3.40.50.720:FF:000084">
    <property type="entry name" value="Short-chain dehydrogenase reductase"/>
    <property type="match status" value="1"/>
</dbReference>
<dbReference type="InterPro" id="IPR002347">
    <property type="entry name" value="SDR_fam"/>
</dbReference>